<proteinExistence type="predicted"/>
<sequence length="359" mass="41465">MPAEINQKIAQQIVETVKDVCGHNVNFMNTDGIIFASTDISRIGDFHEIGKQVIQSCKSLEVENNDSFRGTHKGVNIPFIHNGEVIAVIGISGIPKEVRKYAYLAQKITSLILREHELNVQNHNQKAQLDYVIRSLITNSNMNHDFFMGFIESNNISFTSSYRTILIILNSRYNPSNLSMVEHQIYQVFDFTGCNFYTFNYPNEYVLILEDETFQKWAYLFEDLTKKYKEFLKVGVGSKTTLTKQHHSYEAAKLALYSLQVNENLAFFDELDLEILLGSVSNDAKEQFLRKTINKLSKKELVLLKTYFQCDMSLKNTCETLYLHKNTLQYQLDKIWRSCGYNPRSFKDAAILYMGVKLL</sequence>
<dbReference type="Proteomes" id="UP000255036">
    <property type="component" value="Unassembled WGS sequence"/>
</dbReference>
<dbReference type="PANTHER" id="PTHR33744">
    <property type="entry name" value="CARBOHYDRATE DIACID REGULATOR"/>
    <property type="match status" value="1"/>
</dbReference>
<evidence type="ECO:0000259" key="1">
    <source>
        <dbReference type="Pfam" id="PF05651"/>
    </source>
</evidence>
<dbReference type="Gene3D" id="1.10.10.2840">
    <property type="entry name" value="PucR C-terminal helix-turn-helix domain"/>
    <property type="match status" value="1"/>
</dbReference>
<feature type="domain" description="Putative sugar diacid recognition" evidence="1">
    <location>
        <begin position="6"/>
        <end position="134"/>
    </location>
</feature>
<dbReference type="OrthoDB" id="212459at2"/>
<evidence type="ECO:0000259" key="2">
    <source>
        <dbReference type="Pfam" id="PF13556"/>
    </source>
</evidence>
<dbReference type="PANTHER" id="PTHR33744:SF16">
    <property type="entry name" value="CARBOHYDRATE DIACID REGULATOR"/>
    <property type="match status" value="1"/>
</dbReference>
<dbReference type="AlphaFoldDB" id="A0A371AYV0"/>
<accession>A0A371AYV0</accession>
<dbReference type="InterPro" id="IPR042070">
    <property type="entry name" value="PucR_C-HTH_sf"/>
</dbReference>
<dbReference type="InterPro" id="IPR025736">
    <property type="entry name" value="PucR_C-HTH_dom"/>
</dbReference>
<dbReference type="RefSeq" id="WP_115480882.1">
    <property type="nucleotide sequence ID" value="NZ_QRCT01000012.1"/>
</dbReference>
<comment type="caution">
    <text evidence="3">The sequence shown here is derived from an EMBL/GenBank/DDBJ whole genome shotgun (WGS) entry which is preliminary data.</text>
</comment>
<feature type="domain" description="PucR C-terminal helix-turn-helix" evidence="2">
    <location>
        <begin position="303"/>
        <end position="357"/>
    </location>
</feature>
<gene>
    <name evidence="3" type="ORF">DWV06_04065</name>
</gene>
<dbReference type="InterPro" id="IPR051448">
    <property type="entry name" value="CdaR-like_regulators"/>
</dbReference>
<protein>
    <submittedName>
        <fullName evidence="3">Sugar diacid utilization regulator SdaR</fullName>
    </submittedName>
</protein>
<dbReference type="InterPro" id="IPR008599">
    <property type="entry name" value="Diacid_rec"/>
</dbReference>
<name>A0A371AYV0_9FIRM</name>
<keyword evidence="4" id="KW-1185">Reference proteome</keyword>
<evidence type="ECO:0000313" key="4">
    <source>
        <dbReference type="Proteomes" id="UP000255036"/>
    </source>
</evidence>
<dbReference type="EMBL" id="QRCT01000012">
    <property type="protein sequence ID" value="RDU24650.1"/>
    <property type="molecule type" value="Genomic_DNA"/>
</dbReference>
<evidence type="ECO:0000313" key="3">
    <source>
        <dbReference type="EMBL" id="RDU24650.1"/>
    </source>
</evidence>
<dbReference type="Pfam" id="PF13556">
    <property type="entry name" value="HTH_30"/>
    <property type="match status" value="1"/>
</dbReference>
<reference evidence="3 4" key="1">
    <citation type="submission" date="2018-07" db="EMBL/GenBank/DDBJ databases">
        <title>Anaerosacharophilus polymeroproducens gen. nov. sp. nov., an anaerobic bacterium isolated from salt field.</title>
        <authorList>
            <person name="Kim W."/>
            <person name="Yang S.-H."/>
            <person name="Oh J."/>
            <person name="Lee J.-H."/>
            <person name="Kwon K.K."/>
        </authorList>
    </citation>
    <scope>NUCLEOTIDE SEQUENCE [LARGE SCALE GENOMIC DNA]</scope>
    <source>
        <strain evidence="3 4">MCWD5</strain>
    </source>
</reference>
<organism evidence="3 4">
    <name type="scientific">Anaerosacchariphilus polymeriproducens</name>
    <dbReference type="NCBI Taxonomy" id="1812858"/>
    <lineage>
        <taxon>Bacteria</taxon>
        <taxon>Bacillati</taxon>
        <taxon>Bacillota</taxon>
        <taxon>Clostridia</taxon>
        <taxon>Lachnospirales</taxon>
        <taxon>Lachnospiraceae</taxon>
        <taxon>Anaerosacchariphilus</taxon>
    </lineage>
</organism>
<dbReference type="Pfam" id="PF05651">
    <property type="entry name" value="Diacid_rec"/>
    <property type="match status" value="1"/>
</dbReference>